<comment type="caution">
    <text evidence="3">The sequence shown here is derived from an EMBL/GenBank/DDBJ whole genome shotgun (WGS) entry which is preliminary data.</text>
</comment>
<sequence length="339" mass="36768">MDTAPAPQQPPTLTLDALPDDLLGRVLALAGREAGASTSLVSKRWNRLVFAEPALWWHLRFMDRSLAALAQPAEQQRWFACKLRLLQRVAPAVQSVSFLDEYGLLAFRTQPLPGAWRVGQLLQLLHPDRLQGLNIICIQLSAAQLAAFSAQPSNDADLFAPSLASHLQRFTALERLALRGVAFTADAIQAIASLQRLWLLGLTVEVALPACLLDVLQKLPPLRWLLLGGAPLPAGTVAAVLRHTGLQRLALSSPHAALEDPQPLTSLRHLFDLVLAWGGTGPALMLQPCQFAAGLVQYDLARLKPSAATLQVGANTLSWGPFYFEYHLPVCMPGAEVGH</sequence>
<evidence type="ECO:0000313" key="3">
    <source>
        <dbReference type="EMBL" id="KAI7844449.1"/>
    </source>
</evidence>
<dbReference type="InterPro" id="IPR001810">
    <property type="entry name" value="F-box_dom"/>
</dbReference>
<evidence type="ECO:0000313" key="4">
    <source>
        <dbReference type="Proteomes" id="UP001205105"/>
    </source>
</evidence>
<dbReference type="SUPFAM" id="SSF81383">
    <property type="entry name" value="F-box domain"/>
    <property type="match status" value="1"/>
</dbReference>
<dbReference type="SUPFAM" id="SSF52047">
    <property type="entry name" value="RNI-like"/>
    <property type="match status" value="1"/>
</dbReference>
<dbReference type="Gene3D" id="1.20.1280.50">
    <property type="match status" value="1"/>
</dbReference>
<organism evidence="3 4">
    <name type="scientific">Chlorella ohadii</name>
    <dbReference type="NCBI Taxonomy" id="2649997"/>
    <lineage>
        <taxon>Eukaryota</taxon>
        <taxon>Viridiplantae</taxon>
        <taxon>Chlorophyta</taxon>
        <taxon>core chlorophytes</taxon>
        <taxon>Trebouxiophyceae</taxon>
        <taxon>Chlorellales</taxon>
        <taxon>Chlorellaceae</taxon>
        <taxon>Chlorella clade</taxon>
        <taxon>Chlorella</taxon>
    </lineage>
</organism>
<dbReference type="InterPro" id="IPR032675">
    <property type="entry name" value="LRR_dom_sf"/>
</dbReference>
<dbReference type="AlphaFoldDB" id="A0AAD5DY42"/>
<accession>A0AAD5DY42</accession>
<dbReference type="Gene3D" id="3.80.10.10">
    <property type="entry name" value="Ribonuclease Inhibitor"/>
    <property type="match status" value="1"/>
</dbReference>
<dbReference type="InterPro" id="IPR036047">
    <property type="entry name" value="F-box-like_dom_sf"/>
</dbReference>
<name>A0AAD5DY42_9CHLO</name>
<dbReference type="PROSITE" id="PS50181">
    <property type="entry name" value="FBOX"/>
    <property type="match status" value="1"/>
</dbReference>
<proteinExistence type="predicted"/>
<gene>
    <name evidence="3" type="ORF">COHA_001953</name>
</gene>
<evidence type="ECO:0000259" key="2">
    <source>
        <dbReference type="PROSITE" id="PS50181"/>
    </source>
</evidence>
<protein>
    <recommendedName>
        <fullName evidence="2">F-box domain-containing protein</fullName>
    </recommendedName>
</protein>
<dbReference type="Proteomes" id="UP001205105">
    <property type="component" value="Unassembled WGS sequence"/>
</dbReference>
<reference evidence="3" key="1">
    <citation type="submission" date="2020-11" db="EMBL/GenBank/DDBJ databases">
        <title>Chlorella ohadii genome sequencing and assembly.</title>
        <authorList>
            <person name="Murik O."/>
            <person name="Treves H."/>
            <person name="Kedem I."/>
            <person name="Shotland Y."/>
            <person name="Kaplan A."/>
        </authorList>
    </citation>
    <scope>NUCLEOTIDE SEQUENCE</scope>
    <source>
        <strain evidence="3">1</strain>
    </source>
</reference>
<comment type="subcellular location">
    <subcellularLocation>
        <location evidence="1">Cytoplasm</location>
        <location evidence="1">Cytoskeleton</location>
        <location evidence="1">Cilium axoneme</location>
    </subcellularLocation>
</comment>
<feature type="domain" description="F-box" evidence="2">
    <location>
        <begin position="12"/>
        <end position="59"/>
    </location>
</feature>
<keyword evidence="4" id="KW-1185">Reference proteome</keyword>
<dbReference type="GO" id="GO:0005930">
    <property type="term" value="C:axoneme"/>
    <property type="evidence" value="ECO:0007669"/>
    <property type="project" value="UniProtKB-SubCell"/>
</dbReference>
<dbReference type="EMBL" id="JADXDR010000029">
    <property type="protein sequence ID" value="KAI7844449.1"/>
    <property type="molecule type" value="Genomic_DNA"/>
</dbReference>
<evidence type="ECO:0000256" key="1">
    <source>
        <dbReference type="ARBA" id="ARBA00004430"/>
    </source>
</evidence>